<accession>A0A4Y2WCH6</accession>
<gene>
    <name evidence="1" type="ORF">AVEN_192823_1</name>
</gene>
<comment type="caution">
    <text evidence="1">The sequence shown here is derived from an EMBL/GenBank/DDBJ whole genome shotgun (WGS) entry which is preliminary data.</text>
</comment>
<evidence type="ECO:0000313" key="2">
    <source>
        <dbReference type="Proteomes" id="UP000499080"/>
    </source>
</evidence>
<dbReference type="EMBL" id="BGPR01057695">
    <property type="protein sequence ID" value="GBO33970.1"/>
    <property type="molecule type" value="Genomic_DNA"/>
</dbReference>
<dbReference type="Proteomes" id="UP000499080">
    <property type="component" value="Unassembled WGS sequence"/>
</dbReference>
<evidence type="ECO:0000313" key="1">
    <source>
        <dbReference type="EMBL" id="GBO33970.1"/>
    </source>
</evidence>
<dbReference type="OrthoDB" id="8195485at2759"/>
<reference evidence="1 2" key="1">
    <citation type="journal article" date="2019" name="Sci. Rep.">
        <title>Orb-weaving spider Araneus ventricosus genome elucidates the spidroin gene catalogue.</title>
        <authorList>
            <person name="Kono N."/>
            <person name="Nakamura H."/>
            <person name="Ohtoshi R."/>
            <person name="Moran D.A.P."/>
            <person name="Shinohara A."/>
            <person name="Yoshida Y."/>
            <person name="Fujiwara M."/>
            <person name="Mori M."/>
            <person name="Tomita M."/>
            <person name="Arakawa K."/>
        </authorList>
    </citation>
    <scope>NUCLEOTIDE SEQUENCE [LARGE SCALE GENOMIC DNA]</scope>
</reference>
<proteinExistence type="predicted"/>
<name>A0A4Y2WCH6_ARAVE</name>
<keyword evidence="2" id="KW-1185">Reference proteome</keyword>
<protein>
    <submittedName>
        <fullName evidence="1">Uncharacterized protein</fullName>
    </submittedName>
</protein>
<organism evidence="1 2">
    <name type="scientific">Araneus ventricosus</name>
    <name type="common">Orbweaver spider</name>
    <name type="synonym">Epeira ventricosa</name>
    <dbReference type="NCBI Taxonomy" id="182803"/>
    <lineage>
        <taxon>Eukaryota</taxon>
        <taxon>Metazoa</taxon>
        <taxon>Ecdysozoa</taxon>
        <taxon>Arthropoda</taxon>
        <taxon>Chelicerata</taxon>
        <taxon>Arachnida</taxon>
        <taxon>Araneae</taxon>
        <taxon>Araneomorphae</taxon>
        <taxon>Entelegynae</taxon>
        <taxon>Araneoidea</taxon>
        <taxon>Araneidae</taxon>
        <taxon>Araneus</taxon>
    </lineage>
</organism>
<sequence>MERNNVTVYKEKLLAIDVIETFYRTARSTKKANICVHQAVEDAYDCRDTAISVAPQYYDYVRVVGEDIDLLVLPNCIVIDTQ</sequence>
<dbReference type="AlphaFoldDB" id="A0A4Y2WCH6"/>